<keyword evidence="1" id="KW-0614">Plasmid</keyword>
<sequence>MPKFKGIIIEGYSYTGKSSIFNEIKKLQTLSNKERSAVYITEHYTQILNVNKHDEIIEITKDNHISLLESHLNYLSQLSNWINNEINHGKSSSDLYYMIERYHLNHIVHFGNHHEIIQIQNKLMELNPLCVLLTVSKSEMSKRIQLRYPQIGNHDLKKEIEKFTQIQEYYIKAVSNTVIPYKIVNTDSMDWEGLASQIYSLHCET</sequence>
<evidence type="ECO:0008006" key="2">
    <source>
        <dbReference type="Google" id="ProtNLM"/>
    </source>
</evidence>
<geneLocation type="plasmid" evidence="1">
    <name>p19Msa1047_11</name>
</geneLocation>
<name>A0AAT9P6R9_9STAP</name>
<reference evidence="1" key="1">
    <citation type="submission" date="2024-06" db="EMBL/GenBank/DDBJ databases">
        <title>Prevalence and characterization of methicillin-resistant Macrococcus spp. in food producing animals and meat in Switzerland in 2019.</title>
        <authorList>
            <person name="Keller J.E."/>
            <person name="Schwendener S."/>
            <person name="Neuenschwander J."/>
            <person name="Overesch G."/>
            <person name="Perreten V."/>
        </authorList>
    </citation>
    <scope>NUCLEOTIDE SEQUENCE</scope>
    <source>
        <strain evidence="1">19Msa1099</strain>
        <plasmid evidence="1">p19Msa1047_11</plasmid>
    </source>
</reference>
<organism evidence="1">
    <name type="scientific">Macrococcus psychrotolerans</name>
    <dbReference type="NCBI Taxonomy" id="3039389"/>
    <lineage>
        <taxon>Bacteria</taxon>
        <taxon>Bacillati</taxon>
        <taxon>Bacillota</taxon>
        <taxon>Bacilli</taxon>
        <taxon>Bacillales</taxon>
        <taxon>Staphylococcaceae</taxon>
        <taxon>Macrococcus</taxon>
    </lineage>
</organism>
<protein>
    <recommendedName>
        <fullName evidence="2">Deoxynucleoside kinase domain-containing protein</fullName>
    </recommendedName>
</protein>
<dbReference type="EMBL" id="CP079956">
    <property type="protein sequence ID" value="QYA34049.1"/>
    <property type="molecule type" value="Genomic_DNA"/>
</dbReference>
<evidence type="ECO:0000313" key="1">
    <source>
        <dbReference type="EMBL" id="QYA34049.1"/>
    </source>
</evidence>
<dbReference type="AlphaFoldDB" id="A0AAT9P6R9"/>
<proteinExistence type="predicted"/>
<gene>
    <name evidence="1" type="ORF">KYI10_11660</name>
</gene>
<accession>A0AAT9P6R9</accession>